<dbReference type="STRING" id="589865.DaAHT2_2380"/>
<protein>
    <recommendedName>
        <fullName evidence="3">Type II secretion system protein</fullName>
    </recommendedName>
</protein>
<reference evidence="2" key="1">
    <citation type="submission" date="2010-02" db="EMBL/GenBank/DDBJ databases">
        <title>Complete sequence of Desulfurivibrio alkaliphilus AHT2.</title>
        <authorList>
            <consortium name="US DOE Joint Genome Institute"/>
            <person name="Pitluck S."/>
            <person name="Chertkov O."/>
            <person name="Detter J.C."/>
            <person name="Han C."/>
            <person name="Tapia R."/>
            <person name="Larimer F."/>
            <person name="Land M."/>
            <person name="Hauser L."/>
            <person name="Kyrpides N."/>
            <person name="Mikhailova N."/>
            <person name="Sorokin D.Y."/>
            <person name="Muyzer G."/>
            <person name="Woyke T."/>
        </authorList>
    </citation>
    <scope>NUCLEOTIDE SEQUENCE [LARGE SCALE GENOMIC DNA]</scope>
    <source>
        <strain evidence="2">DSM 19089 / UNIQEM U267 / AHT2</strain>
    </source>
</reference>
<dbReference type="Proteomes" id="UP000001508">
    <property type="component" value="Chromosome"/>
</dbReference>
<dbReference type="InParanoid" id="D6Z758"/>
<name>D6Z758_DESAT</name>
<dbReference type="EMBL" id="CP001940">
    <property type="protein sequence ID" value="ADH87045.1"/>
    <property type="molecule type" value="Genomic_DNA"/>
</dbReference>
<evidence type="ECO:0000313" key="2">
    <source>
        <dbReference type="Proteomes" id="UP000001508"/>
    </source>
</evidence>
<dbReference type="AlphaFoldDB" id="D6Z758"/>
<organism evidence="1 2">
    <name type="scientific">Desulfurivibrio alkaliphilus (strain DSM 19089 / UNIQEM U267 / AHT2)</name>
    <dbReference type="NCBI Taxonomy" id="589865"/>
    <lineage>
        <taxon>Bacteria</taxon>
        <taxon>Pseudomonadati</taxon>
        <taxon>Thermodesulfobacteriota</taxon>
        <taxon>Desulfobulbia</taxon>
        <taxon>Desulfobulbales</taxon>
        <taxon>Desulfobulbaceae</taxon>
        <taxon>Desulfurivibrio</taxon>
    </lineage>
</organism>
<gene>
    <name evidence="1" type="ordered locus">DaAHT2_2380</name>
</gene>
<sequence>MLVLAAMLAAIAGAGLTSIARGYLMARESTAMAQKAQLALTRLSNELKVCYDCFGDNDLSLPASFNNTQGHREVAFNDKGEITLNDGIPLIDRVSSFSLAYDDDNGNPDLVIITFELEHQQTGGTLKFSTSVLPRNSYR</sequence>
<proteinExistence type="predicted"/>
<dbReference type="HOGENOM" id="CLU_1841878_0_0_7"/>
<accession>D6Z758</accession>
<dbReference type="KEGG" id="dak:DaAHT2_2380"/>
<keyword evidence="2" id="KW-1185">Reference proteome</keyword>
<evidence type="ECO:0000313" key="1">
    <source>
        <dbReference type="EMBL" id="ADH87045.1"/>
    </source>
</evidence>
<evidence type="ECO:0008006" key="3">
    <source>
        <dbReference type="Google" id="ProtNLM"/>
    </source>
</evidence>